<dbReference type="EMBL" id="QRAP01000007">
    <property type="protein sequence ID" value="RDK89468.1"/>
    <property type="molecule type" value="Genomic_DNA"/>
</dbReference>
<dbReference type="AlphaFoldDB" id="A0A370QMC2"/>
<dbReference type="Proteomes" id="UP000254848">
    <property type="component" value="Unassembled WGS sequence"/>
</dbReference>
<dbReference type="Pfam" id="PF07377">
    <property type="entry name" value="DUF1493"/>
    <property type="match status" value="1"/>
</dbReference>
<evidence type="ECO:0000313" key="2">
    <source>
        <dbReference type="Proteomes" id="UP000254848"/>
    </source>
</evidence>
<comment type="caution">
    <text evidence="1">The sequence shown here is derived from an EMBL/GenBank/DDBJ whole genome shotgun (WGS) entry which is preliminary data.</text>
</comment>
<dbReference type="RefSeq" id="WP_115459341.1">
    <property type="nucleotide sequence ID" value="NZ_QRAP01000007.1"/>
</dbReference>
<name>A0A370QMC2_9GAMM</name>
<sequence>MTTNEVRQAVFALVKKHDGWSFIPFFKKAWTPKTDIDSDLHFEREEAEALMEDFFHQFDVERGSFSIDTYYPDRHELSQVPDFTLEMLINSAKAGRWIY</sequence>
<proteinExistence type="predicted"/>
<keyword evidence="2" id="KW-1185">Reference proteome</keyword>
<gene>
    <name evidence="1" type="ORF">C8D90_107119</name>
</gene>
<dbReference type="OrthoDB" id="6476622at2"/>
<accession>A0A370QMC2</accession>
<reference evidence="1 2" key="1">
    <citation type="submission" date="2018-07" db="EMBL/GenBank/DDBJ databases">
        <title>Genomic Encyclopedia of Type Strains, Phase IV (KMG-IV): sequencing the most valuable type-strain genomes for metagenomic binning, comparative biology and taxonomic classification.</title>
        <authorList>
            <person name="Goeker M."/>
        </authorList>
    </citation>
    <scope>NUCLEOTIDE SEQUENCE [LARGE SCALE GENOMIC DNA]</scope>
    <source>
        <strain evidence="1 2">DSM 103736</strain>
    </source>
</reference>
<protein>
    <submittedName>
        <fullName evidence="1">Uncharacterized protein DUF1493</fullName>
    </submittedName>
</protein>
<evidence type="ECO:0000313" key="1">
    <source>
        <dbReference type="EMBL" id="RDK89468.1"/>
    </source>
</evidence>
<dbReference type="InterPro" id="IPR010862">
    <property type="entry name" value="DUF1493"/>
</dbReference>
<organism evidence="1 2">
    <name type="scientific">Enterobacillus tribolii</name>
    <dbReference type="NCBI Taxonomy" id="1487935"/>
    <lineage>
        <taxon>Bacteria</taxon>
        <taxon>Pseudomonadati</taxon>
        <taxon>Pseudomonadota</taxon>
        <taxon>Gammaproteobacteria</taxon>
        <taxon>Enterobacterales</taxon>
        <taxon>Hafniaceae</taxon>
        <taxon>Enterobacillus</taxon>
    </lineage>
</organism>